<proteinExistence type="predicted"/>
<gene>
    <name evidence="1" type="ORF">A3H26_01420</name>
</gene>
<comment type="caution">
    <text evidence="1">The sequence shown here is derived from an EMBL/GenBank/DDBJ whole genome shotgun (WGS) entry which is preliminary data.</text>
</comment>
<accession>A0A1F4VIB2</accession>
<name>A0A1F4VIB2_UNCKA</name>
<evidence type="ECO:0000313" key="1">
    <source>
        <dbReference type="EMBL" id="OGC56941.1"/>
    </source>
</evidence>
<dbReference type="Proteomes" id="UP000177763">
    <property type="component" value="Unassembled WGS sequence"/>
</dbReference>
<dbReference type="STRING" id="1802630.A3H26_01420"/>
<dbReference type="Gene3D" id="3.40.50.300">
    <property type="entry name" value="P-loop containing nucleotide triphosphate hydrolases"/>
    <property type="match status" value="1"/>
</dbReference>
<dbReference type="InterPro" id="IPR027417">
    <property type="entry name" value="P-loop_NTPase"/>
</dbReference>
<dbReference type="AlphaFoldDB" id="A0A1F4VIB2"/>
<dbReference type="EMBL" id="MEVN01000026">
    <property type="protein sequence ID" value="OGC56941.1"/>
    <property type="molecule type" value="Genomic_DNA"/>
</dbReference>
<dbReference type="SUPFAM" id="SSF52540">
    <property type="entry name" value="P-loop containing nucleoside triphosphate hydrolases"/>
    <property type="match status" value="1"/>
</dbReference>
<sequence length="142" mass="15579">MNAQVSKTTEEENLGGKPLEDLKEVLKEANSAGDSAVSFIIAQLKIVEGMLADIDDEERRGIVEQLKGLTARVHEAKSTFEARAERINSPYIPSPELELVVREAGILQRPLLLEGEPGTGKTSLAYWLSGVKNIPLIHKFLT</sequence>
<evidence type="ECO:0008006" key="3">
    <source>
        <dbReference type="Google" id="ProtNLM"/>
    </source>
</evidence>
<protein>
    <recommendedName>
        <fullName evidence="3">ATPase AAA-type core domain-containing protein</fullName>
    </recommendedName>
</protein>
<reference evidence="1 2" key="1">
    <citation type="journal article" date="2016" name="Nat. Commun.">
        <title>Thousands of microbial genomes shed light on interconnected biogeochemical processes in an aquifer system.</title>
        <authorList>
            <person name="Anantharaman K."/>
            <person name="Brown C.T."/>
            <person name="Hug L.A."/>
            <person name="Sharon I."/>
            <person name="Castelle C.J."/>
            <person name="Probst A.J."/>
            <person name="Thomas B.C."/>
            <person name="Singh A."/>
            <person name="Wilkins M.J."/>
            <person name="Karaoz U."/>
            <person name="Brodie E.L."/>
            <person name="Williams K.H."/>
            <person name="Hubbard S.S."/>
            <person name="Banfield J.F."/>
        </authorList>
    </citation>
    <scope>NUCLEOTIDE SEQUENCE [LARGE SCALE GENOMIC DNA]</scope>
</reference>
<evidence type="ECO:0000313" key="2">
    <source>
        <dbReference type="Proteomes" id="UP000177763"/>
    </source>
</evidence>
<organism evidence="1 2">
    <name type="scientific">candidate division WWE3 bacterium RIFCSPLOWO2_12_FULL_36_10</name>
    <dbReference type="NCBI Taxonomy" id="1802630"/>
    <lineage>
        <taxon>Bacteria</taxon>
        <taxon>Katanobacteria</taxon>
    </lineage>
</organism>